<organism evidence="10">
    <name type="scientific">Amphimedon queenslandica</name>
    <name type="common">Sponge</name>
    <dbReference type="NCBI Taxonomy" id="400682"/>
    <lineage>
        <taxon>Eukaryota</taxon>
        <taxon>Metazoa</taxon>
        <taxon>Porifera</taxon>
        <taxon>Demospongiae</taxon>
        <taxon>Heteroscleromorpha</taxon>
        <taxon>Haplosclerida</taxon>
        <taxon>Niphatidae</taxon>
        <taxon>Amphimedon</taxon>
    </lineage>
</organism>
<feature type="transmembrane region" description="Helical" evidence="8">
    <location>
        <begin position="1207"/>
        <end position="1234"/>
    </location>
</feature>
<keyword evidence="5 9" id="KW-0732">Signal</keyword>
<dbReference type="InterPro" id="IPR006626">
    <property type="entry name" value="PbH1"/>
</dbReference>
<keyword evidence="7" id="KW-0998">Cell outer membrane</keyword>
<reference evidence="10" key="1">
    <citation type="submission" date="2017-05" db="UniProtKB">
        <authorList>
            <consortium name="EnsemblMetazoa"/>
        </authorList>
    </citation>
    <scope>IDENTIFICATION</scope>
</reference>
<feature type="transmembrane region" description="Helical" evidence="8">
    <location>
        <begin position="1021"/>
        <end position="1040"/>
    </location>
</feature>
<evidence type="ECO:0000256" key="1">
    <source>
        <dbReference type="ARBA" id="ARBA00004196"/>
    </source>
</evidence>
<evidence type="ECO:0000256" key="9">
    <source>
        <dbReference type="SAM" id="SignalP"/>
    </source>
</evidence>
<keyword evidence="4" id="KW-0964">Secreted</keyword>
<sequence length="1700" mass="188464">MMRQEAAATLILFFLVINSNQCNSRLVCPDIDSEGKGPVANSSDCSDTLNNTLTELIRNGSLNDEILVLTERGSYLLSGFFLINKVSNFTIRGLSSNRNEYVISCINNTEQPAGLAFVNVDVLELTNIAISNCGISGKGLENTVSIIKNDLELFFRIPSQLQYGLIIAESYDVSIENTLFTNTTGLGVLGINIGGASSFLNLEFAENNASLCQYESITNLTSDLTIGGGLFLLYTDYKENEGILRSTMHSELKISESLFHRNRICSTFNALATFYGQSVTANRVGYVVGSAAGMGIALAQLHYSVNISIESTIFTNNTGLYSAGVSIGILEGVDMSNIQFDNCSFTNNGYSNESDLPFGLHSQNGGLTIYNNLYFPNETLRNLCLSGVSEFPAQVHMINSLFSKNQAYSCNALSIRSYHSTLVTSDNLNVFRFTNTSFIDNQGSVGTVACASATEFSGFNPSFKFIFEDVTIANNTVLTTNNGISNQIVESSGQILLLSVDLLLNGKCTFTNNTGVPLVAYSSLIHFNGSSSFIGNKGVYGGAIRLISQSYLIIGNDSELLFSNNSATVEGGAIFFYAPSLFSANPFADDSCFLYFSYLDLFCNYSICPDISSMNINISFTGNSAKSGGTIFGSTLNSCPWYSSLTDGVAPKQDSALHQLSYNFPNKFHFDPPLTNASVVSTQAATLNFSKTGFSASPGQRIRLQAKAFDGFGYPTSAAIQSISAQPDSVSTTLGKAVFYFINSADFNGTSVPIDVTGHENRSALVELFSITSGAQTIITVNTSYCGPGFVYDNSALACVCIPELEAKGVACNASEEVLVIPDNHWFGYFDDQQSILVYSNCFYDYCKPSSMAINVFDLDFQCNKDYRRTGLACGKCEANTSAVFGTSRCLECSNIGLLWILGFAIAGIIIVLGISLLGVTIAEGYLNGFVFYCNSLNYFFVYLYPRYPYDPVFSPAAWINLNLGIESCFFDGMTSVHRIGLRFLFPLYLFVIMGFIVLLGKKIRKFPNLKFSASKTFATLILLCYFNIAGTCIEAMASTKYTSVYGNFSRVRWNLDPTIPFGSGLHVVLIVLSVMLLLIYIIPFSILFLFPRILYGSRFTNKFKPIYDAFWNPFKPQFRFWLSIRALLRFVPFSLALFSSYPTNVLVMVIFTSLLWFTHERVAPFDGYWQNSFDSFFMLNLMLLFVSNIFFERYRDSSADQFNYPVAYKVIVYMLLISAYIAFLVIIIIHLFIRFPKLKEITIKYANRIKSRFKKTESMTNIMLSINSDEYDEDENESETAPTIVQYSEFQSCDISNLISFIPDIRTCNNSILTISFNFTNATCASYEYQIELIHLHTQEIKRSTQNPKPFLYNGTNICHISLTLTDNVTAEEYYNSSLHVRVDKYPSCFLSNNFTVSVDKDPPGSFLIYSAVYCNEVYLFWLTPPSPPACLIKFYEIRFNDTTIITNKTYHNFTELPANQSMSVSVGATNDIGTSWNSTLITTAIAPVVSMVNHTVELIQINSTSLTACLSITAKVFTHCIYSLPTHINLSLSCDDTYYHTITSSILSVNGLIVYNYKEVPVDMLHCTAKAVWYNLNSSTTEYTFTFNTSQLYMKIFPVSNGLHYTCYYREHSIVWGCGISVNNNAFNTTQRNAKDVTEGCVTSLCPGTSYNVMMYYILSSKDRKHVIGFMNVSVNGSTCTSPGAGGVCLLVIMYIKC</sequence>
<dbReference type="SUPFAM" id="SSF49265">
    <property type="entry name" value="Fibronectin type III"/>
    <property type="match status" value="1"/>
</dbReference>
<keyword evidence="6 8" id="KW-0472">Membrane</keyword>
<feature type="chain" id="PRO_5012598107" evidence="9">
    <location>
        <begin position="25"/>
        <end position="1700"/>
    </location>
</feature>
<evidence type="ECO:0000256" key="3">
    <source>
        <dbReference type="ARBA" id="ARBA00004613"/>
    </source>
</evidence>
<keyword evidence="8" id="KW-0812">Transmembrane</keyword>
<name>A0A1X7V2V6_AMPQE</name>
<dbReference type="OrthoDB" id="5989148at2759"/>
<evidence type="ECO:0000256" key="6">
    <source>
        <dbReference type="ARBA" id="ARBA00023136"/>
    </source>
</evidence>
<evidence type="ECO:0000256" key="4">
    <source>
        <dbReference type="ARBA" id="ARBA00022525"/>
    </source>
</evidence>
<dbReference type="EnsemblMetazoa" id="Aqu2.1.33897_001">
    <property type="protein sequence ID" value="Aqu2.1.33897_001"/>
    <property type="gene ID" value="Aqu2.1.33897"/>
</dbReference>
<proteinExistence type="predicted"/>
<dbReference type="NCBIfam" id="TIGR01376">
    <property type="entry name" value="POMP_repeat"/>
    <property type="match status" value="1"/>
</dbReference>
<evidence type="ECO:0000256" key="5">
    <source>
        <dbReference type="ARBA" id="ARBA00022729"/>
    </source>
</evidence>
<dbReference type="InterPro" id="IPR036116">
    <property type="entry name" value="FN3_sf"/>
</dbReference>
<feature type="transmembrane region" description="Helical" evidence="8">
    <location>
        <begin position="980"/>
        <end position="1000"/>
    </location>
</feature>
<keyword evidence="8" id="KW-1133">Transmembrane helix</keyword>
<comment type="subcellular location">
    <subcellularLocation>
        <location evidence="1">Cell envelope</location>
    </subcellularLocation>
    <subcellularLocation>
        <location evidence="2">Cell outer membrane</location>
    </subcellularLocation>
    <subcellularLocation>
        <location evidence="3">Secreted</location>
    </subcellularLocation>
</comment>
<feature type="transmembrane region" description="Helical" evidence="8">
    <location>
        <begin position="1177"/>
        <end position="1195"/>
    </location>
</feature>
<dbReference type="SMART" id="SM00710">
    <property type="entry name" value="PbH1"/>
    <property type="match status" value="4"/>
</dbReference>
<evidence type="ECO:0000256" key="8">
    <source>
        <dbReference type="SAM" id="Phobius"/>
    </source>
</evidence>
<accession>A0A1X7V2V6</accession>
<feature type="transmembrane region" description="Helical" evidence="8">
    <location>
        <begin position="897"/>
        <end position="918"/>
    </location>
</feature>
<evidence type="ECO:0000256" key="2">
    <source>
        <dbReference type="ARBA" id="ARBA00004442"/>
    </source>
</evidence>
<evidence type="ECO:0000256" key="7">
    <source>
        <dbReference type="ARBA" id="ARBA00023237"/>
    </source>
</evidence>
<dbReference type="GO" id="GO:0005576">
    <property type="term" value="C:extracellular region"/>
    <property type="evidence" value="ECO:0007669"/>
    <property type="project" value="UniProtKB-SubCell"/>
</dbReference>
<dbReference type="InterPro" id="IPR003368">
    <property type="entry name" value="POMP_repeat"/>
</dbReference>
<evidence type="ECO:0000313" key="10">
    <source>
        <dbReference type="EnsemblMetazoa" id="Aqu2.1.33897_001"/>
    </source>
</evidence>
<feature type="transmembrane region" description="Helical" evidence="8">
    <location>
        <begin position="1128"/>
        <end position="1157"/>
    </location>
</feature>
<dbReference type="InParanoid" id="A0A1X7V2V6"/>
<feature type="transmembrane region" description="Helical" evidence="8">
    <location>
        <begin position="925"/>
        <end position="945"/>
    </location>
</feature>
<feature type="transmembrane region" description="Helical" evidence="8">
    <location>
        <begin position="1060"/>
        <end position="1091"/>
    </location>
</feature>
<protein>
    <submittedName>
        <fullName evidence="10">Uncharacterized protein</fullName>
    </submittedName>
</protein>
<feature type="signal peptide" evidence="9">
    <location>
        <begin position="1"/>
        <end position="24"/>
    </location>
</feature>